<accession>A0A9N8EZW3</accession>
<organism evidence="1 2">
    <name type="scientific">Seminavis robusta</name>
    <dbReference type="NCBI Taxonomy" id="568900"/>
    <lineage>
        <taxon>Eukaryota</taxon>
        <taxon>Sar</taxon>
        <taxon>Stramenopiles</taxon>
        <taxon>Ochrophyta</taxon>
        <taxon>Bacillariophyta</taxon>
        <taxon>Bacillariophyceae</taxon>
        <taxon>Bacillariophycidae</taxon>
        <taxon>Naviculales</taxon>
        <taxon>Naviculaceae</taxon>
        <taxon>Seminavis</taxon>
    </lineage>
</organism>
<keyword evidence="2" id="KW-1185">Reference proteome</keyword>
<comment type="caution">
    <text evidence="1">The sequence shown here is derived from an EMBL/GenBank/DDBJ whole genome shotgun (WGS) entry which is preliminary data.</text>
</comment>
<gene>
    <name evidence="1" type="ORF">SEMRO_2068_G313360.1</name>
</gene>
<protein>
    <submittedName>
        <fullName evidence="1">Uncharacterized protein</fullName>
    </submittedName>
</protein>
<name>A0A9N8EZW3_9STRA</name>
<sequence length="142" mass="16189">MTLLENRATVLNGSGAAGGDSFLSAGDPHHASNSSKTKHVGFDRVQVRLYPIVLGDHPFCSTGCPIALGWKFSKEEKMKVDEYEASRPKRAGLEDLRISGEERNQLLSRYSEMEKQRVERDIYLARRRRRRAQLANRFMMAY</sequence>
<dbReference type="Proteomes" id="UP001153069">
    <property type="component" value="Unassembled WGS sequence"/>
</dbReference>
<evidence type="ECO:0000313" key="2">
    <source>
        <dbReference type="Proteomes" id="UP001153069"/>
    </source>
</evidence>
<proteinExistence type="predicted"/>
<evidence type="ECO:0000313" key="1">
    <source>
        <dbReference type="EMBL" id="CAB9527780.1"/>
    </source>
</evidence>
<dbReference type="EMBL" id="CAICTM010002066">
    <property type="protein sequence ID" value="CAB9527780.1"/>
    <property type="molecule type" value="Genomic_DNA"/>
</dbReference>
<dbReference type="OrthoDB" id="47934at2759"/>
<reference evidence="1" key="1">
    <citation type="submission" date="2020-06" db="EMBL/GenBank/DDBJ databases">
        <authorList>
            <consortium name="Plant Systems Biology data submission"/>
        </authorList>
    </citation>
    <scope>NUCLEOTIDE SEQUENCE</scope>
    <source>
        <strain evidence="1">D6</strain>
    </source>
</reference>
<dbReference type="AlphaFoldDB" id="A0A9N8EZW3"/>